<evidence type="ECO:0000256" key="1">
    <source>
        <dbReference type="SAM" id="Phobius"/>
    </source>
</evidence>
<keyword evidence="1" id="KW-0472">Membrane</keyword>
<dbReference type="EMBL" id="BPEY01000084">
    <property type="protein sequence ID" value="GIU50350.1"/>
    <property type="molecule type" value="Genomic_DNA"/>
</dbReference>
<evidence type="ECO:0000313" key="2">
    <source>
        <dbReference type="EMBL" id="GIU50350.1"/>
    </source>
</evidence>
<reference evidence="2" key="1">
    <citation type="submission" date="2021-05" db="EMBL/GenBank/DDBJ databases">
        <title>Molecular characterization for Shewanella algae harboring chromosomal blaOXA-55-like strains isolated from clinical and environment sample.</title>
        <authorList>
            <person name="Ohama Y."/>
            <person name="Aoki K."/>
            <person name="Harada S."/>
            <person name="Moriya K."/>
            <person name="Ishii Y."/>
            <person name="Tateda K."/>
        </authorList>
    </citation>
    <scope>NUCLEOTIDE SEQUENCE</scope>
    <source>
        <strain evidence="2">JCM 11563</strain>
    </source>
</reference>
<keyword evidence="3" id="KW-1185">Reference proteome</keyword>
<comment type="caution">
    <text evidence="2">The sequence shown here is derived from an EMBL/GenBank/DDBJ whole genome shotgun (WGS) entry which is preliminary data.</text>
</comment>
<feature type="transmembrane region" description="Helical" evidence="1">
    <location>
        <begin position="15"/>
        <end position="33"/>
    </location>
</feature>
<dbReference type="RefSeq" id="WP_220782585.1">
    <property type="nucleotide sequence ID" value="NZ_BPEY01000084.1"/>
</dbReference>
<proteinExistence type="predicted"/>
<feature type="transmembrane region" description="Helical" evidence="1">
    <location>
        <begin position="45"/>
        <end position="64"/>
    </location>
</feature>
<protein>
    <submittedName>
        <fullName evidence="2">Uncharacterized protein</fullName>
    </submittedName>
</protein>
<evidence type="ECO:0000313" key="3">
    <source>
        <dbReference type="Proteomes" id="UP000887104"/>
    </source>
</evidence>
<name>A0ABQ4PQF4_9GAMM</name>
<keyword evidence="1" id="KW-1133">Transmembrane helix</keyword>
<gene>
    <name evidence="2" type="ORF">TUM4438_36020</name>
</gene>
<organism evidence="2 3">
    <name type="scientific">Shewanella sairae</name>
    <dbReference type="NCBI Taxonomy" id="190310"/>
    <lineage>
        <taxon>Bacteria</taxon>
        <taxon>Pseudomonadati</taxon>
        <taxon>Pseudomonadota</taxon>
        <taxon>Gammaproteobacteria</taxon>
        <taxon>Alteromonadales</taxon>
        <taxon>Shewanellaceae</taxon>
        <taxon>Shewanella</taxon>
    </lineage>
</organism>
<feature type="transmembrane region" description="Helical" evidence="1">
    <location>
        <begin position="85"/>
        <end position="102"/>
    </location>
</feature>
<sequence length="241" mass="26905">MGNIFAPKTTTTQKVLGYFFMLLLALMMVAVFSDTLVNDVLYERLSLFAAALSLLLLIAMFWGLKQKNSWLRVNLDNQPSSPIKVILSVTIGIPVLLHFSIAKGLPVVLHSFIADKAVVITTIDDKRFGYYSRTCDGGLYLQGYRFWGNDYICGISKQDWDSYQAGDKLALYGDNSLFGFTYQKYTLLTDELLQQIIAQSAALRAQTITGNKGMNLEQARKFIADSAPVPESSSDSKRLQQ</sequence>
<dbReference type="Proteomes" id="UP000887104">
    <property type="component" value="Unassembled WGS sequence"/>
</dbReference>
<keyword evidence="1" id="KW-0812">Transmembrane</keyword>
<accession>A0ABQ4PQF4</accession>